<dbReference type="Proteomes" id="UP000661649">
    <property type="component" value="Unassembled WGS sequence"/>
</dbReference>
<reference evidence="2 3" key="1">
    <citation type="submission" date="2020-08" db="EMBL/GenBank/DDBJ databases">
        <title>Genome public.</title>
        <authorList>
            <person name="Liu C."/>
            <person name="Sun Q."/>
        </authorList>
    </citation>
    <scope>NUCLEOTIDE SEQUENCE [LARGE SCALE GENOMIC DNA]</scope>
    <source>
        <strain evidence="2 3">3_YM_SP_D4_24.mj</strain>
    </source>
</reference>
<feature type="transmembrane region" description="Helical" evidence="1">
    <location>
        <begin position="34"/>
        <end position="52"/>
    </location>
</feature>
<organism evidence="2 3">
    <name type="scientific">Blautia stercoris</name>
    <dbReference type="NCBI Taxonomy" id="871664"/>
    <lineage>
        <taxon>Bacteria</taxon>
        <taxon>Bacillati</taxon>
        <taxon>Bacillota</taxon>
        <taxon>Clostridia</taxon>
        <taxon>Lachnospirales</taxon>
        <taxon>Lachnospiraceae</taxon>
        <taxon>Blautia</taxon>
    </lineage>
</organism>
<accession>A0ABR7PEW8</accession>
<proteinExistence type="predicted"/>
<evidence type="ECO:0000313" key="3">
    <source>
        <dbReference type="Proteomes" id="UP000661649"/>
    </source>
</evidence>
<evidence type="ECO:0000313" key="2">
    <source>
        <dbReference type="EMBL" id="MBC8629356.1"/>
    </source>
</evidence>
<name>A0ABR7PEW8_9FIRM</name>
<protein>
    <submittedName>
        <fullName evidence="2">Uncharacterized protein</fullName>
    </submittedName>
</protein>
<keyword evidence="3" id="KW-1185">Reference proteome</keyword>
<keyword evidence="1" id="KW-1133">Transmembrane helix</keyword>
<dbReference type="RefSeq" id="WP_022304065.1">
    <property type="nucleotide sequence ID" value="NZ_JACRTP010000005.1"/>
</dbReference>
<keyword evidence="1" id="KW-0812">Transmembrane</keyword>
<feature type="transmembrane region" description="Helical" evidence="1">
    <location>
        <begin position="9"/>
        <end position="28"/>
    </location>
</feature>
<dbReference type="EMBL" id="JACRTP010000005">
    <property type="protein sequence ID" value="MBC8629356.1"/>
    <property type="molecule type" value="Genomic_DNA"/>
</dbReference>
<gene>
    <name evidence="2" type="ORF">H8712_12170</name>
</gene>
<sequence>MKKQNKSSIVWFILSVIAMIFLTMRVAMNWELKGAVLVFFILGIVIEIIWIAKNIIKFFREYE</sequence>
<comment type="caution">
    <text evidence="2">The sequence shown here is derived from an EMBL/GenBank/DDBJ whole genome shotgun (WGS) entry which is preliminary data.</text>
</comment>
<evidence type="ECO:0000256" key="1">
    <source>
        <dbReference type="SAM" id="Phobius"/>
    </source>
</evidence>
<keyword evidence="1" id="KW-0472">Membrane</keyword>